<dbReference type="AlphaFoldDB" id="A0AAU8PES1"/>
<keyword evidence="3 4" id="KW-0732">Signal</keyword>
<dbReference type="InterPro" id="IPR004682">
    <property type="entry name" value="TRAP_DctP"/>
</dbReference>
<dbReference type="RefSeq" id="WP_013824130.1">
    <property type="nucleotide sequence ID" value="NC_015573.1"/>
</dbReference>
<evidence type="ECO:0000313" key="5">
    <source>
        <dbReference type="EMBL" id="AEG16621.1"/>
    </source>
</evidence>
<dbReference type="Gene3D" id="3.40.190.170">
    <property type="entry name" value="Bacterial extracellular solute-binding protein, family 7"/>
    <property type="match status" value="1"/>
</dbReference>
<evidence type="ECO:0000256" key="3">
    <source>
        <dbReference type="ARBA" id="ARBA00022729"/>
    </source>
</evidence>
<evidence type="ECO:0000256" key="4">
    <source>
        <dbReference type="SAM" id="SignalP"/>
    </source>
</evidence>
<dbReference type="InterPro" id="IPR018389">
    <property type="entry name" value="DctP_fam"/>
</dbReference>
<evidence type="ECO:0000313" key="6">
    <source>
        <dbReference type="Proteomes" id="UP000009229"/>
    </source>
</evidence>
<dbReference type="NCBIfam" id="TIGR00787">
    <property type="entry name" value="dctP"/>
    <property type="match status" value="1"/>
</dbReference>
<dbReference type="GO" id="GO:0030288">
    <property type="term" value="C:outer membrane-bounded periplasmic space"/>
    <property type="evidence" value="ECO:0007669"/>
    <property type="project" value="InterPro"/>
</dbReference>
<dbReference type="NCBIfam" id="NF037995">
    <property type="entry name" value="TRAP_S1"/>
    <property type="match status" value="1"/>
</dbReference>
<dbReference type="CDD" id="cd13674">
    <property type="entry name" value="PBP2_TRAP_SBP_like_1"/>
    <property type="match status" value="1"/>
</dbReference>
<gene>
    <name evidence="5" type="ordered locus">Desku_3127</name>
</gene>
<dbReference type="GO" id="GO:0055085">
    <property type="term" value="P:transmembrane transport"/>
    <property type="evidence" value="ECO:0007669"/>
    <property type="project" value="InterPro"/>
</dbReference>
<dbReference type="PANTHER" id="PTHR33376">
    <property type="match status" value="1"/>
</dbReference>
<evidence type="ECO:0000256" key="2">
    <source>
        <dbReference type="ARBA" id="ARBA00022448"/>
    </source>
</evidence>
<keyword evidence="2" id="KW-0813">Transport</keyword>
<reference evidence="6" key="1">
    <citation type="submission" date="2011-05" db="EMBL/GenBank/DDBJ databases">
        <title>Complete sequence of Desulfotomaculum kuznetsovii DSM 6115.</title>
        <authorList>
            <person name="Lucas S."/>
            <person name="Han J."/>
            <person name="Lapidus A."/>
            <person name="Cheng J.-F."/>
            <person name="Goodwin L."/>
            <person name="Pitluck S."/>
            <person name="Peters L."/>
            <person name="Mikhailova N."/>
            <person name="Lu M."/>
            <person name="Saunders E."/>
            <person name="Han C."/>
            <person name="Tapia R."/>
            <person name="Land M."/>
            <person name="Hauser L."/>
            <person name="Kyrpides N."/>
            <person name="Ivanova N."/>
            <person name="Pagani I."/>
            <person name="Nazina T."/>
            <person name="Ivanova A."/>
            <person name="Parshina S."/>
            <person name="Kuever J."/>
            <person name="Muyzer G."/>
            <person name="Plugge C."/>
            <person name="Stams A."/>
            <person name="Woyke T."/>
        </authorList>
    </citation>
    <scope>NUCLEOTIDE SEQUENCE [LARGE SCALE GENOMIC DNA]</scope>
    <source>
        <strain evidence="6">DSM 6115 / VKM B-1805 / 17</strain>
    </source>
</reference>
<protein>
    <submittedName>
        <fullName evidence="5">TRAP dicarboxylate transporter, DctP subunit</fullName>
    </submittedName>
</protein>
<dbReference type="PANTHER" id="PTHR33376:SF7">
    <property type="entry name" value="C4-DICARBOXYLATE-BINDING PROTEIN DCTB"/>
    <property type="match status" value="1"/>
</dbReference>
<organism evidence="5 6">
    <name type="scientific">Desulfofundulus kuznetsovii (strain DSM 6115 / VKM B-1805 / 17)</name>
    <name type="common">Desulfotomaculum kuznetsovii</name>
    <dbReference type="NCBI Taxonomy" id="760568"/>
    <lineage>
        <taxon>Bacteria</taxon>
        <taxon>Bacillati</taxon>
        <taxon>Bacillota</taxon>
        <taxon>Clostridia</taxon>
        <taxon>Eubacteriales</taxon>
        <taxon>Peptococcaceae</taxon>
        <taxon>Desulfofundulus</taxon>
    </lineage>
</organism>
<name>A0AAU8PES1_DESK7</name>
<dbReference type="EMBL" id="CP002770">
    <property type="protein sequence ID" value="AEG16621.1"/>
    <property type="molecule type" value="Genomic_DNA"/>
</dbReference>
<dbReference type="PIRSF" id="PIRSF006470">
    <property type="entry name" value="DctB"/>
    <property type="match status" value="1"/>
</dbReference>
<dbReference type="InterPro" id="IPR038404">
    <property type="entry name" value="TRAP_DctP_sf"/>
</dbReference>
<dbReference type="Pfam" id="PF03480">
    <property type="entry name" value="DctP"/>
    <property type="match status" value="1"/>
</dbReference>
<feature type="chain" id="PRO_5043874143" evidence="4">
    <location>
        <begin position="23"/>
        <end position="340"/>
    </location>
</feature>
<proteinExistence type="inferred from homology"/>
<comment type="similarity">
    <text evidence="1">Belongs to the bacterial solute-binding protein 7 family.</text>
</comment>
<dbReference type="SUPFAM" id="SSF53850">
    <property type="entry name" value="Periplasmic binding protein-like II"/>
    <property type="match status" value="1"/>
</dbReference>
<evidence type="ECO:0000256" key="1">
    <source>
        <dbReference type="ARBA" id="ARBA00009023"/>
    </source>
</evidence>
<dbReference type="Proteomes" id="UP000009229">
    <property type="component" value="Chromosome"/>
</dbReference>
<keyword evidence="6" id="KW-1185">Reference proteome</keyword>
<dbReference type="PROSITE" id="PS51257">
    <property type="entry name" value="PROKAR_LIPOPROTEIN"/>
    <property type="match status" value="1"/>
</dbReference>
<dbReference type="KEGG" id="dku:Desku_3127"/>
<feature type="signal peptide" evidence="4">
    <location>
        <begin position="1"/>
        <end position="22"/>
    </location>
</feature>
<accession>A0AAU8PES1</accession>
<sequence>MRKRNYLLSLLALLTLFTLLLAGCGGKKEAAQNQSTEKIVAKFSHVTAPGTPKGLAAQKFADLVKERTNGRVEIQVFPSSQLYGDKDEFEALQANNVQFIAPSAGKLISFDQRFQIGDMPFLFKDNQGAARFWDSEAGKKLLRSLESQGMIGLTAWPNGMRQFMNSKKELKTPEDFKGLKFRIPAGGVLVDIFQALGAGTANIPFSEVYTALQQKVVDGTIATFDNIENEKYAEVLNYLTVANVNNLSYIVIVNKQFWDSLPPDIRETVEQCLKEATEYERQLADQLDQESLAKLKQKIKVHELTPEERQAFVEAMQPVWAKYEPVIGKELFEEAKKLNQ</sequence>